<dbReference type="InterPro" id="IPR026961">
    <property type="entry name" value="PGG_dom"/>
</dbReference>
<accession>A0A8S0PKK4</accession>
<keyword evidence="2" id="KW-0472">Membrane</keyword>
<dbReference type="OrthoDB" id="1435007at2759"/>
<keyword evidence="2" id="KW-0812">Transmembrane</keyword>
<gene>
    <name evidence="4" type="ORF">OLEA9_A072429</name>
</gene>
<dbReference type="AlphaFoldDB" id="A0A8S0PKK4"/>
<evidence type="ECO:0000313" key="4">
    <source>
        <dbReference type="EMBL" id="CAA2953796.1"/>
    </source>
</evidence>
<evidence type="ECO:0000256" key="2">
    <source>
        <dbReference type="SAM" id="Phobius"/>
    </source>
</evidence>
<dbReference type="SMART" id="SM00248">
    <property type="entry name" value="ANK"/>
    <property type="match status" value="2"/>
</dbReference>
<feature type="transmembrane region" description="Helical" evidence="2">
    <location>
        <begin position="277"/>
        <end position="296"/>
    </location>
</feature>
<dbReference type="Gramene" id="OE9A072429T2">
    <property type="protein sequence ID" value="OE9A072429C2"/>
    <property type="gene ID" value="OE9A072429"/>
</dbReference>
<evidence type="ECO:0000259" key="3">
    <source>
        <dbReference type="Pfam" id="PF13962"/>
    </source>
</evidence>
<feature type="domain" description="PGG" evidence="3">
    <location>
        <begin position="209"/>
        <end position="319"/>
    </location>
</feature>
<dbReference type="PANTHER" id="PTHR24128:SF24">
    <property type="entry name" value="ANKYRIN REPEAT PROTEIN"/>
    <property type="match status" value="1"/>
</dbReference>
<dbReference type="Proteomes" id="UP000594638">
    <property type="component" value="Unassembled WGS sequence"/>
</dbReference>
<dbReference type="Gene3D" id="1.25.40.20">
    <property type="entry name" value="Ankyrin repeat-containing domain"/>
    <property type="match status" value="1"/>
</dbReference>
<feature type="transmembrane region" description="Helical" evidence="2">
    <location>
        <begin position="303"/>
        <end position="323"/>
    </location>
</feature>
<keyword evidence="2" id="KW-1133">Transmembrane helix</keyword>
<protein>
    <submittedName>
        <fullName evidence="4">Ankyrin repeat-containing At2g01680-like</fullName>
    </submittedName>
</protein>
<sequence length="381" mass="42139">MDPLLEEVAQAGDVHRLYVIPGQNLKLEGIESIPFVNTPLHIAASAGHTRFAVEIISLKPSFSKKLNPDGFDSLWGYCGACYCEKQKCQCFRCSVGLDSEDKQRRNTELEERGRQHSAASTNHPQVLRLLVKNVNNINDKNSQNMTALDIAMSLPAEMNTEIKNYLHRAGASRASSLHRNVSLADFMGSQERIVEKFVRYDVYMRKGQAREMRNALLVVAILIATTTYQAVLSPPGGLKQAETTTNTTMTGGNATSKSPSSDRPGTVALSLETINPFLYLNPTAFIGSVGLILFTIQNSRYSLLLQVSIIFLMLSYMASVRAISPPSKVAAYAVIVSSILFIYARILGSSNPALRWFFGSKRLQMQQQIVNRKYSSAKGLY</sequence>
<dbReference type="EMBL" id="CACTIH010000098">
    <property type="protein sequence ID" value="CAA2953796.1"/>
    <property type="molecule type" value="Genomic_DNA"/>
</dbReference>
<feature type="region of interest" description="Disordered" evidence="1">
    <location>
        <begin position="235"/>
        <end position="264"/>
    </location>
</feature>
<evidence type="ECO:0000313" key="5">
    <source>
        <dbReference type="Proteomes" id="UP000594638"/>
    </source>
</evidence>
<comment type="caution">
    <text evidence="4">The sequence shown here is derived from an EMBL/GenBank/DDBJ whole genome shotgun (WGS) entry which is preliminary data.</text>
</comment>
<name>A0A8S0PKK4_OLEEU</name>
<feature type="transmembrane region" description="Helical" evidence="2">
    <location>
        <begin position="329"/>
        <end position="348"/>
    </location>
</feature>
<dbReference type="SUPFAM" id="SSF48403">
    <property type="entry name" value="Ankyrin repeat"/>
    <property type="match status" value="1"/>
</dbReference>
<keyword evidence="5" id="KW-1185">Reference proteome</keyword>
<feature type="compositionally biased region" description="Low complexity" evidence="1">
    <location>
        <begin position="243"/>
        <end position="255"/>
    </location>
</feature>
<dbReference type="InterPro" id="IPR036770">
    <property type="entry name" value="Ankyrin_rpt-contain_sf"/>
</dbReference>
<dbReference type="Pfam" id="PF13962">
    <property type="entry name" value="PGG"/>
    <property type="match status" value="1"/>
</dbReference>
<evidence type="ECO:0000256" key="1">
    <source>
        <dbReference type="SAM" id="MobiDB-lite"/>
    </source>
</evidence>
<organism evidence="4 5">
    <name type="scientific">Olea europaea subsp. europaea</name>
    <dbReference type="NCBI Taxonomy" id="158383"/>
    <lineage>
        <taxon>Eukaryota</taxon>
        <taxon>Viridiplantae</taxon>
        <taxon>Streptophyta</taxon>
        <taxon>Embryophyta</taxon>
        <taxon>Tracheophyta</taxon>
        <taxon>Spermatophyta</taxon>
        <taxon>Magnoliopsida</taxon>
        <taxon>eudicotyledons</taxon>
        <taxon>Gunneridae</taxon>
        <taxon>Pentapetalae</taxon>
        <taxon>asterids</taxon>
        <taxon>lamiids</taxon>
        <taxon>Lamiales</taxon>
        <taxon>Oleaceae</taxon>
        <taxon>Oleeae</taxon>
        <taxon>Olea</taxon>
    </lineage>
</organism>
<proteinExistence type="predicted"/>
<dbReference type="InterPro" id="IPR002110">
    <property type="entry name" value="Ankyrin_rpt"/>
</dbReference>
<dbReference type="PANTHER" id="PTHR24128">
    <property type="entry name" value="HOMEOBOX PROTEIN WARIAI"/>
    <property type="match status" value="1"/>
</dbReference>
<reference evidence="4 5" key="1">
    <citation type="submission" date="2019-12" db="EMBL/GenBank/DDBJ databases">
        <authorList>
            <person name="Alioto T."/>
            <person name="Alioto T."/>
            <person name="Gomez Garrido J."/>
        </authorList>
    </citation>
    <scope>NUCLEOTIDE SEQUENCE [LARGE SCALE GENOMIC DNA]</scope>
</reference>
<dbReference type="Pfam" id="PF13637">
    <property type="entry name" value="Ank_4"/>
    <property type="match status" value="1"/>
</dbReference>
<feature type="transmembrane region" description="Helical" evidence="2">
    <location>
        <begin position="214"/>
        <end position="231"/>
    </location>
</feature>